<name>A0A356LDE4_9BURK</name>
<keyword evidence="3" id="KW-0804">Transcription</keyword>
<evidence type="ECO:0000256" key="2">
    <source>
        <dbReference type="ARBA" id="ARBA00023125"/>
    </source>
</evidence>
<dbReference type="InterPro" id="IPR000524">
    <property type="entry name" value="Tscrpt_reg_HTH_GntR"/>
</dbReference>
<dbReference type="SUPFAM" id="SSF46785">
    <property type="entry name" value="Winged helix' DNA-binding domain"/>
    <property type="match status" value="1"/>
</dbReference>
<organism evidence="5 6">
    <name type="scientific">Advenella kashmirensis</name>
    <dbReference type="NCBI Taxonomy" id="310575"/>
    <lineage>
        <taxon>Bacteria</taxon>
        <taxon>Pseudomonadati</taxon>
        <taxon>Pseudomonadota</taxon>
        <taxon>Betaproteobacteria</taxon>
        <taxon>Burkholderiales</taxon>
        <taxon>Alcaligenaceae</taxon>
    </lineage>
</organism>
<feature type="domain" description="HTH gntR-type" evidence="4">
    <location>
        <begin position="17"/>
        <end position="85"/>
    </location>
</feature>
<dbReference type="SUPFAM" id="SSF48008">
    <property type="entry name" value="GntR ligand-binding domain-like"/>
    <property type="match status" value="1"/>
</dbReference>
<dbReference type="AlphaFoldDB" id="A0A356LDE4"/>
<keyword evidence="1" id="KW-0805">Transcription regulation</keyword>
<evidence type="ECO:0000313" key="5">
    <source>
        <dbReference type="EMBL" id="HBP29020.1"/>
    </source>
</evidence>
<dbReference type="GO" id="GO:0003700">
    <property type="term" value="F:DNA-binding transcription factor activity"/>
    <property type="evidence" value="ECO:0007669"/>
    <property type="project" value="InterPro"/>
</dbReference>
<dbReference type="PRINTS" id="PR00035">
    <property type="entry name" value="HTHGNTR"/>
</dbReference>
<dbReference type="Pfam" id="PF07729">
    <property type="entry name" value="FCD"/>
    <property type="match status" value="1"/>
</dbReference>
<reference evidence="5 6" key="1">
    <citation type="journal article" date="2018" name="Nat. Biotechnol.">
        <title>A standardized bacterial taxonomy based on genome phylogeny substantially revises the tree of life.</title>
        <authorList>
            <person name="Parks D.H."/>
            <person name="Chuvochina M."/>
            <person name="Waite D.W."/>
            <person name="Rinke C."/>
            <person name="Skarshewski A."/>
            <person name="Chaumeil P.A."/>
            <person name="Hugenholtz P."/>
        </authorList>
    </citation>
    <scope>NUCLEOTIDE SEQUENCE [LARGE SCALE GENOMIC DNA]</scope>
    <source>
        <strain evidence="5">UBA10707</strain>
    </source>
</reference>
<accession>A0A356LDE4</accession>
<evidence type="ECO:0000259" key="4">
    <source>
        <dbReference type="PROSITE" id="PS50949"/>
    </source>
</evidence>
<dbReference type="Gene3D" id="1.20.120.530">
    <property type="entry name" value="GntR ligand-binding domain-like"/>
    <property type="match status" value="1"/>
</dbReference>
<dbReference type="InterPro" id="IPR036390">
    <property type="entry name" value="WH_DNA-bd_sf"/>
</dbReference>
<dbReference type="PROSITE" id="PS50949">
    <property type="entry name" value="HTH_GNTR"/>
    <property type="match status" value="1"/>
</dbReference>
<dbReference type="GO" id="GO:0003677">
    <property type="term" value="F:DNA binding"/>
    <property type="evidence" value="ECO:0007669"/>
    <property type="project" value="UniProtKB-KW"/>
</dbReference>
<dbReference type="InterPro" id="IPR008920">
    <property type="entry name" value="TF_FadR/GntR_C"/>
</dbReference>
<dbReference type="Gene3D" id="1.10.10.10">
    <property type="entry name" value="Winged helix-like DNA-binding domain superfamily/Winged helix DNA-binding domain"/>
    <property type="match status" value="1"/>
</dbReference>
<dbReference type="SMART" id="SM00345">
    <property type="entry name" value="HTH_GNTR"/>
    <property type="match status" value="1"/>
</dbReference>
<dbReference type="CDD" id="cd07377">
    <property type="entry name" value="WHTH_GntR"/>
    <property type="match status" value="1"/>
</dbReference>
<dbReference type="InterPro" id="IPR036388">
    <property type="entry name" value="WH-like_DNA-bd_sf"/>
</dbReference>
<dbReference type="Proteomes" id="UP000264036">
    <property type="component" value="Unassembled WGS sequence"/>
</dbReference>
<dbReference type="Pfam" id="PF00392">
    <property type="entry name" value="GntR"/>
    <property type="match status" value="1"/>
</dbReference>
<dbReference type="PANTHER" id="PTHR43537:SF5">
    <property type="entry name" value="UXU OPERON TRANSCRIPTIONAL REGULATOR"/>
    <property type="match status" value="1"/>
</dbReference>
<dbReference type="SMART" id="SM00895">
    <property type="entry name" value="FCD"/>
    <property type="match status" value="1"/>
</dbReference>
<dbReference type="EMBL" id="DOEK01000012">
    <property type="protein sequence ID" value="HBP29020.1"/>
    <property type="molecule type" value="Genomic_DNA"/>
</dbReference>
<protein>
    <submittedName>
        <fullName evidence="5">GntR family transcriptional regulator</fullName>
    </submittedName>
</protein>
<evidence type="ECO:0000313" key="6">
    <source>
        <dbReference type="Proteomes" id="UP000264036"/>
    </source>
</evidence>
<evidence type="ECO:0000256" key="1">
    <source>
        <dbReference type="ARBA" id="ARBA00023015"/>
    </source>
</evidence>
<sequence length="242" mass="27097">MPTRLLINAGPIKKRGRTLSDEVVEQLTEKIQSGSLEVGKKLPTESEFVEAFGVSRSVIREAISQLQARGLVETRHGVGTFVREPSVKDVIFDRSTMSPGTAEELAAVLEVRACLESEAAGLAAQRRTDEQLAELERILRALVKEDISRDISVDVDFQFHEQIAKATHNSHFLDLLRQLGKHAIPRSRLAIFDQEKAMYQQRLNMEHEAIFNAIAAQDADAARAAMRMHIINSRQRMRSASK</sequence>
<dbReference type="InterPro" id="IPR011711">
    <property type="entry name" value="GntR_C"/>
</dbReference>
<proteinExistence type="predicted"/>
<dbReference type="PANTHER" id="PTHR43537">
    <property type="entry name" value="TRANSCRIPTIONAL REGULATOR, GNTR FAMILY"/>
    <property type="match status" value="1"/>
</dbReference>
<comment type="caution">
    <text evidence="5">The sequence shown here is derived from an EMBL/GenBank/DDBJ whole genome shotgun (WGS) entry which is preliminary data.</text>
</comment>
<evidence type="ECO:0000256" key="3">
    <source>
        <dbReference type="ARBA" id="ARBA00023163"/>
    </source>
</evidence>
<gene>
    <name evidence="5" type="ORF">DD666_06345</name>
</gene>
<keyword evidence="2" id="KW-0238">DNA-binding</keyword>